<dbReference type="Proteomes" id="UP000261284">
    <property type="component" value="Unassembled WGS sequence"/>
</dbReference>
<dbReference type="PANTHER" id="PTHR14969:SF13">
    <property type="entry name" value="AT30094P"/>
    <property type="match status" value="1"/>
</dbReference>
<evidence type="ECO:0000256" key="1">
    <source>
        <dbReference type="SAM" id="Phobius"/>
    </source>
</evidence>
<dbReference type="Pfam" id="PF01569">
    <property type="entry name" value="PAP2"/>
    <property type="match status" value="1"/>
</dbReference>
<dbReference type="Gene3D" id="1.20.144.10">
    <property type="entry name" value="Phosphatidic acid phosphatase type 2/haloperoxidase"/>
    <property type="match status" value="1"/>
</dbReference>
<feature type="transmembrane region" description="Helical" evidence="1">
    <location>
        <begin position="12"/>
        <end position="31"/>
    </location>
</feature>
<dbReference type="AlphaFoldDB" id="A0A3E1NDU6"/>
<proteinExistence type="predicted"/>
<comment type="caution">
    <text evidence="3">The sequence shown here is derived from an EMBL/GenBank/DDBJ whole genome shotgun (WGS) entry which is preliminary data.</text>
</comment>
<feature type="transmembrane region" description="Helical" evidence="1">
    <location>
        <begin position="141"/>
        <end position="166"/>
    </location>
</feature>
<name>A0A3E1NDU6_9BACT</name>
<dbReference type="RefSeq" id="WP_116849318.1">
    <property type="nucleotide sequence ID" value="NZ_QTJU01000011.1"/>
</dbReference>
<keyword evidence="4" id="KW-1185">Reference proteome</keyword>
<dbReference type="InterPro" id="IPR000326">
    <property type="entry name" value="PAP2/HPO"/>
</dbReference>
<dbReference type="InterPro" id="IPR036938">
    <property type="entry name" value="PAP2/HPO_sf"/>
</dbReference>
<protein>
    <submittedName>
        <fullName evidence="3">Phosphatase PAP2 family protein</fullName>
    </submittedName>
</protein>
<evidence type="ECO:0000313" key="3">
    <source>
        <dbReference type="EMBL" id="RFM26139.1"/>
    </source>
</evidence>
<dbReference type="OrthoDB" id="9773582at2"/>
<dbReference type="SMART" id="SM00014">
    <property type="entry name" value="acidPPc"/>
    <property type="match status" value="1"/>
</dbReference>
<keyword evidence="1" id="KW-0812">Transmembrane</keyword>
<dbReference type="EMBL" id="QTJU01000011">
    <property type="protein sequence ID" value="RFM26139.1"/>
    <property type="molecule type" value="Genomic_DNA"/>
</dbReference>
<evidence type="ECO:0000259" key="2">
    <source>
        <dbReference type="SMART" id="SM00014"/>
    </source>
</evidence>
<keyword evidence="1" id="KW-1133">Transmembrane helix</keyword>
<dbReference type="SUPFAM" id="SSF48317">
    <property type="entry name" value="Acid phosphatase/Vanadium-dependent haloperoxidase"/>
    <property type="match status" value="1"/>
</dbReference>
<keyword evidence="1" id="KW-0472">Membrane</keyword>
<feature type="domain" description="Phosphatidic acid phosphatase type 2/haloperoxidase" evidence="2">
    <location>
        <begin position="80"/>
        <end position="197"/>
    </location>
</feature>
<gene>
    <name evidence="3" type="ORF">DXN05_21280</name>
</gene>
<feature type="transmembrane region" description="Helical" evidence="1">
    <location>
        <begin position="178"/>
        <end position="199"/>
    </location>
</feature>
<reference evidence="3 4" key="1">
    <citation type="submission" date="2018-08" db="EMBL/GenBank/DDBJ databases">
        <title>Chitinophagaceae sp. K23C18032701, a novel bacterium isolated from forest soil.</title>
        <authorList>
            <person name="Wang C."/>
        </authorList>
    </citation>
    <scope>NUCLEOTIDE SEQUENCE [LARGE SCALE GENOMIC DNA]</scope>
    <source>
        <strain evidence="3 4">K23C18032701</strain>
    </source>
</reference>
<evidence type="ECO:0000313" key="4">
    <source>
        <dbReference type="Proteomes" id="UP000261284"/>
    </source>
</evidence>
<sequence>MQHLNIAAFKKGIQLTAMLAMFTLSASAILGKNECFLWLNTNLGIVADYFFAAWTYMGDGLVWIAVLLVLLFVLKKKQFLPMAIAAFLLSTAFTQIGKHWIRPGEARPIRAIHETNLIHTVPFVEVHTISSFPSGHTGTAFTIYLFLCLLIPGTWWVAVGFLYAILVAYSRIYLAQHFPLDAGAGMVIGILSASLAMIIQQRFTKKSTVVSGE</sequence>
<dbReference type="PANTHER" id="PTHR14969">
    <property type="entry name" value="SPHINGOSINE-1-PHOSPHATE PHOSPHOHYDROLASE"/>
    <property type="match status" value="1"/>
</dbReference>
<organism evidence="3 4">
    <name type="scientific">Deminuibacter soli</name>
    <dbReference type="NCBI Taxonomy" id="2291815"/>
    <lineage>
        <taxon>Bacteria</taxon>
        <taxon>Pseudomonadati</taxon>
        <taxon>Bacteroidota</taxon>
        <taxon>Chitinophagia</taxon>
        <taxon>Chitinophagales</taxon>
        <taxon>Chitinophagaceae</taxon>
        <taxon>Deminuibacter</taxon>
    </lineage>
</organism>
<accession>A0A3E1NDU6</accession>
<feature type="transmembrane region" description="Helical" evidence="1">
    <location>
        <begin position="51"/>
        <end position="72"/>
    </location>
</feature>